<dbReference type="AlphaFoldDB" id="A0A4U1BH43"/>
<protein>
    <submittedName>
        <fullName evidence="4">Cobalamin biosynthesis protein CbiG</fullName>
    </submittedName>
</protein>
<evidence type="ECO:0000313" key="5">
    <source>
        <dbReference type="Proteomes" id="UP000305675"/>
    </source>
</evidence>
<proteinExistence type="predicted"/>
<reference evidence="4 5" key="1">
    <citation type="submission" date="2019-04" db="EMBL/GenBank/DDBJ databases">
        <authorList>
            <person name="Hwang J.C."/>
        </authorList>
    </citation>
    <scope>NUCLEOTIDE SEQUENCE [LARGE SCALE GENOMIC DNA]</scope>
    <source>
        <strain evidence="4 5">IMCC35002</strain>
    </source>
</reference>
<name>A0A4U1BH43_9GAMM</name>
<accession>A0A4U1BH43</accession>
<dbReference type="Pfam" id="PF11760">
    <property type="entry name" value="CbiG_N"/>
    <property type="match status" value="1"/>
</dbReference>
<dbReference type="InterPro" id="IPR038029">
    <property type="entry name" value="GbiG_N_sf"/>
</dbReference>
<dbReference type="EMBL" id="SWCJ01000024">
    <property type="protein sequence ID" value="TKB50054.1"/>
    <property type="molecule type" value="Genomic_DNA"/>
</dbReference>
<dbReference type="RefSeq" id="WP_136865186.1">
    <property type="nucleotide sequence ID" value="NZ_SWCJ01000024.1"/>
</dbReference>
<dbReference type="SUPFAM" id="SSF159672">
    <property type="entry name" value="CbiG N-terminal domain-like"/>
    <property type="match status" value="1"/>
</dbReference>
<dbReference type="Pfam" id="PF01890">
    <property type="entry name" value="CbiG_C"/>
    <property type="match status" value="1"/>
</dbReference>
<evidence type="ECO:0000259" key="1">
    <source>
        <dbReference type="Pfam" id="PF01890"/>
    </source>
</evidence>
<feature type="domain" description="Cobalamin biosynthesis central region" evidence="3">
    <location>
        <begin position="141"/>
        <end position="234"/>
    </location>
</feature>
<dbReference type="Proteomes" id="UP000305675">
    <property type="component" value="Unassembled WGS sequence"/>
</dbReference>
<dbReference type="InterPro" id="IPR052553">
    <property type="entry name" value="CbiG_hydrolase"/>
</dbReference>
<dbReference type="OrthoDB" id="9781023at2"/>
<dbReference type="InterPro" id="IPR021745">
    <property type="entry name" value="CbiG_mid"/>
</dbReference>
<keyword evidence="5" id="KW-1185">Reference proteome</keyword>
<dbReference type="InterPro" id="IPR021744">
    <property type="entry name" value="CbiG_N"/>
</dbReference>
<dbReference type="SUPFAM" id="SSF159664">
    <property type="entry name" value="CobE/GbiG C-terminal domain-like"/>
    <property type="match status" value="1"/>
</dbReference>
<organism evidence="4 5">
    <name type="scientific">Ferrimonas aestuarii</name>
    <dbReference type="NCBI Taxonomy" id="2569539"/>
    <lineage>
        <taxon>Bacteria</taxon>
        <taxon>Pseudomonadati</taxon>
        <taxon>Pseudomonadota</taxon>
        <taxon>Gammaproteobacteria</taxon>
        <taxon>Alteromonadales</taxon>
        <taxon>Ferrimonadaceae</taxon>
        <taxon>Ferrimonas</taxon>
    </lineage>
</organism>
<feature type="domain" description="CobE/GbiG C-terminal" evidence="1">
    <location>
        <begin position="239"/>
        <end position="357"/>
    </location>
</feature>
<evidence type="ECO:0000313" key="4">
    <source>
        <dbReference type="EMBL" id="TKB50054.1"/>
    </source>
</evidence>
<dbReference type="GO" id="GO:0009236">
    <property type="term" value="P:cobalamin biosynthetic process"/>
    <property type="evidence" value="ECO:0007669"/>
    <property type="project" value="InterPro"/>
</dbReference>
<dbReference type="PANTHER" id="PTHR37477">
    <property type="entry name" value="COBALT-PRECORRIN-5A HYDROLASE"/>
    <property type="match status" value="1"/>
</dbReference>
<evidence type="ECO:0000259" key="3">
    <source>
        <dbReference type="Pfam" id="PF11761"/>
    </source>
</evidence>
<dbReference type="PANTHER" id="PTHR37477:SF1">
    <property type="entry name" value="COBALT-PRECORRIN-5A HYDROLASE"/>
    <property type="match status" value="1"/>
</dbReference>
<dbReference type="Gene3D" id="3.30.420.180">
    <property type="entry name" value="CobE/GbiG C-terminal domain"/>
    <property type="match status" value="1"/>
</dbReference>
<dbReference type="Gene3D" id="3.40.50.11220">
    <property type="match status" value="1"/>
</dbReference>
<feature type="domain" description="Cobalamin synthesis G N-terminal" evidence="2">
    <location>
        <begin position="55"/>
        <end position="135"/>
    </location>
</feature>
<evidence type="ECO:0000259" key="2">
    <source>
        <dbReference type="Pfam" id="PF11760"/>
    </source>
</evidence>
<dbReference type="InterPro" id="IPR036518">
    <property type="entry name" value="CobE/GbiG_C_sf"/>
</dbReference>
<gene>
    <name evidence="4" type="ORF">FCL42_19920</name>
</gene>
<sequence>MTGGASNIALYAITANGKQLMASLQQRLGQGQCFALHGAKDSDAKGSESMSFKAVLAEQFAWFDCHICFCSVGIVTRLMAPLLKDKRQDPAVICIDEQGQFVVPVLSGHRGGANAMALRVAELLGAQAVLTTASDASQTLAVDLLGAAYGWRLDPACEPDLTQVSAAVVNGQALEFLVHSGHRKWWPHQRPWPSHWHWNTNLETEPSPSAQARIAISHRQSLPAFQGPTAIWRPKVLDLGVGCDRGTPANVVEQALEAFLQQHDLSPLSLRSLNSISLKADETGLIGTANRLKLPFDCFDAERLDGVEGIENPSATVKRCVGVSSVAEAASLYASQSPRLLAPKFKFKAQGFNVTLAACLHQGDALSPTAEPAHKGGKAMKPFDYHLILCGGHRCGDEVKPLASKLRRLAATELAGMGEGGADLRLKITRSYCIGGCRKGLRATLYCKSNQSDPNHGLVMQHLEQLNFDQWRQAFAALAQQQSITALWPAHQFDEEAPCA</sequence>
<dbReference type="CDD" id="cd02980">
    <property type="entry name" value="TRX_Fd_family"/>
    <property type="match status" value="1"/>
</dbReference>
<dbReference type="Pfam" id="PF11761">
    <property type="entry name" value="CbiG_mid"/>
    <property type="match status" value="1"/>
</dbReference>
<dbReference type="InterPro" id="IPR002750">
    <property type="entry name" value="CobE/GbiG_C"/>
</dbReference>
<comment type="caution">
    <text evidence="4">The sequence shown here is derived from an EMBL/GenBank/DDBJ whole genome shotgun (WGS) entry which is preliminary data.</text>
</comment>